<protein>
    <submittedName>
        <fullName evidence="1">Phage tail protein</fullName>
    </submittedName>
</protein>
<dbReference type="Pfam" id="PF06891">
    <property type="entry name" value="P2_Phage_GpR"/>
    <property type="match status" value="1"/>
</dbReference>
<dbReference type="AlphaFoldDB" id="A0A377AXE1"/>
<reference evidence="1 2" key="1">
    <citation type="submission" date="2018-06" db="EMBL/GenBank/DDBJ databases">
        <authorList>
            <consortium name="Pathogen Informatics"/>
            <person name="Doyle S."/>
        </authorList>
    </citation>
    <scope>NUCLEOTIDE SEQUENCE [LARGE SCALE GENOMIC DNA]</scope>
    <source>
        <strain evidence="1 2">NCTC9962</strain>
    </source>
</reference>
<name>A0A377AXE1_ECOLX</name>
<sequence>MPSITRRYGKNYSPFEVDILRNDVCDISLNLQLTERVLVSTDGSVSSVEAVAEPDEPEEMWTVKRG</sequence>
<evidence type="ECO:0000313" key="2">
    <source>
        <dbReference type="Proteomes" id="UP000254052"/>
    </source>
</evidence>
<dbReference type="Proteomes" id="UP000254052">
    <property type="component" value="Unassembled WGS sequence"/>
</dbReference>
<accession>A0A377AXE1</accession>
<proteinExistence type="predicted"/>
<evidence type="ECO:0000313" key="1">
    <source>
        <dbReference type="EMBL" id="STL37132.1"/>
    </source>
</evidence>
<dbReference type="EMBL" id="UGED01000006">
    <property type="protein sequence ID" value="STL37132.1"/>
    <property type="molecule type" value="Genomic_DNA"/>
</dbReference>
<dbReference type="InterPro" id="IPR009678">
    <property type="entry name" value="Phage_tail_completion_R"/>
</dbReference>
<gene>
    <name evidence="1" type="ORF">NCTC9962_02267</name>
</gene>
<organism evidence="1 2">
    <name type="scientific">Escherichia coli</name>
    <dbReference type="NCBI Taxonomy" id="562"/>
    <lineage>
        <taxon>Bacteria</taxon>
        <taxon>Pseudomonadati</taxon>
        <taxon>Pseudomonadota</taxon>
        <taxon>Gammaproteobacteria</taxon>
        <taxon>Enterobacterales</taxon>
        <taxon>Enterobacteriaceae</taxon>
        <taxon>Escherichia</taxon>
    </lineage>
</organism>